<protein>
    <submittedName>
        <fullName evidence="2">Uncharacterized protein</fullName>
    </submittedName>
</protein>
<keyword evidence="1" id="KW-0732">Signal</keyword>
<name>A0A6G1GL28_9PEZI</name>
<keyword evidence="3" id="KW-1185">Reference proteome</keyword>
<dbReference type="EMBL" id="ML977199">
    <property type="protein sequence ID" value="KAF1981418.1"/>
    <property type="molecule type" value="Genomic_DNA"/>
</dbReference>
<feature type="signal peptide" evidence="1">
    <location>
        <begin position="1"/>
        <end position="17"/>
    </location>
</feature>
<evidence type="ECO:0000256" key="1">
    <source>
        <dbReference type="SAM" id="SignalP"/>
    </source>
</evidence>
<feature type="chain" id="PRO_5026196058" evidence="1">
    <location>
        <begin position="18"/>
        <end position="266"/>
    </location>
</feature>
<evidence type="ECO:0000313" key="2">
    <source>
        <dbReference type="EMBL" id="KAF1981418.1"/>
    </source>
</evidence>
<evidence type="ECO:0000313" key="3">
    <source>
        <dbReference type="Proteomes" id="UP000800041"/>
    </source>
</evidence>
<dbReference type="AlphaFoldDB" id="A0A6G1GL28"/>
<organism evidence="2 3">
    <name type="scientific">Aulographum hederae CBS 113979</name>
    <dbReference type="NCBI Taxonomy" id="1176131"/>
    <lineage>
        <taxon>Eukaryota</taxon>
        <taxon>Fungi</taxon>
        <taxon>Dikarya</taxon>
        <taxon>Ascomycota</taxon>
        <taxon>Pezizomycotina</taxon>
        <taxon>Dothideomycetes</taxon>
        <taxon>Pleosporomycetidae</taxon>
        <taxon>Aulographales</taxon>
        <taxon>Aulographaceae</taxon>
    </lineage>
</organism>
<reference evidence="2" key="1">
    <citation type="journal article" date="2020" name="Stud. Mycol.">
        <title>101 Dothideomycetes genomes: a test case for predicting lifestyles and emergence of pathogens.</title>
        <authorList>
            <person name="Haridas S."/>
            <person name="Albert R."/>
            <person name="Binder M."/>
            <person name="Bloem J."/>
            <person name="Labutti K."/>
            <person name="Salamov A."/>
            <person name="Andreopoulos B."/>
            <person name="Baker S."/>
            <person name="Barry K."/>
            <person name="Bills G."/>
            <person name="Bluhm B."/>
            <person name="Cannon C."/>
            <person name="Castanera R."/>
            <person name="Culley D."/>
            <person name="Daum C."/>
            <person name="Ezra D."/>
            <person name="Gonzalez J."/>
            <person name="Henrissat B."/>
            <person name="Kuo A."/>
            <person name="Liang C."/>
            <person name="Lipzen A."/>
            <person name="Lutzoni F."/>
            <person name="Magnuson J."/>
            <person name="Mondo S."/>
            <person name="Nolan M."/>
            <person name="Ohm R."/>
            <person name="Pangilinan J."/>
            <person name="Park H.-J."/>
            <person name="Ramirez L."/>
            <person name="Alfaro M."/>
            <person name="Sun H."/>
            <person name="Tritt A."/>
            <person name="Yoshinaga Y."/>
            <person name="Zwiers L.-H."/>
            <person name="Turgeon B."/>
            <person name="Goodwin S."/>
            <person name="Spatafora J."/>
            <person name="Crous P."/>
            <person name="Grigoriev I."/>
        </authorList>
    </citation>
    <scope>NUCLEOTIDE SEQUENCE</scope>
    <source>
        <strain evidence="2">CBS 113979</strain>
    </source>
</reference>
<sequence length="266" mass="28416">MTKYLLLLAPLTHHVIAQASCNSAGTLIFAPLQGFAPAQEFCANSFPNAQVTVTTTASTATLTTTVTVSPPPMMIRGAGLEERQILEPLLQQLIALPSELASAVCACIRTPATATVRQPTKIFVRSFSNVAECDDIITLTLRRQITVTTTVTATRTANAACTDPPDVYIDSVVSDCLCNIEFDCDVIPSDATNTITMSASTSLQCVGQLNNQRTARAAIFSPSQQTCFIIFNEQATLSPVPGSGLLGLKRMSCDEQPDPPCQLYTH</sequence>
<gene>
    <name evidence="2" type="ORF">K402DRAFT_408410</name>
</gene>
<accession>A0A6G1GL28</accession>
<proteinExistence type="predicted"/>
<dbReference type="Proteomes" id="UP000800041">
    <property type="component" value="Unassembled WGS sequence"/>
</dbReference>